<name>A0A7Y0A4Z3_9FLAO</name>
<sequence>MVKLLKNKMMKKLQEITFLLMSIGIFAQSQQVNFGDLPRPIPSTSYNVTYQEMPMSTATGVPNISIPLGGISSQGEKIREDLTLSYNPYNVNNEDFVSDVGFGWSLFSGGAISRQIVGGLDELFDNASASNYNLNDFDDLYYYNLPNGVSGKFKIYRDISNNTFSIVNYDRNSVKMEFTRTSNTATLIVNSFTLTDDKGYKYIFNDYSQSLYTTGNKLYRSAFYLNSIQDASGQEILSYEYRKNYHYLDTTNLLYQNCKLKTINSIGSGKIDIEYNYDHTLVYTMHDPYSISKIKGQNYYGKNLFEYTFEYSFKYYSSFNNQKRVLDKISKINYENPNSPEVTTLEYYNDSLDDNVSLPNFTGISCMDFTETQKYPASSVIGILKKIHLPTGGIIEYGFEPNEYFFDKNSPTYIQSLQENYIDPTIQSIEHIGDFNYSNTYTAGLARWTLQGDPTKQKKIYFVFHAFRNPDNPFLPENPGYLNSGFNLDGINSSSFSTCGTVQADEYSYTVTLTSLVNPGRHNFQFPGMWESGSVSVYELKNTPPPYKNVDYTYGVRIKNEKHYNSPASTTPDKIISYSYSSFDDNNSSSGYKFVNENAYSSSEFVLYKNVKISEGENMGYINNYFKLPSDYPDTYTTIDGVQHAVKNFYNLTQSGLISKKSFFNNSNNKVKEFIYDYELQNSSGITAIPTGYGYTRTGAIKKLKIEEVDFLNNQPTISKITESNFENRFRFNSISSTKQTLPDGTVLEKNFTYPNPLIMIGQVNEFQHLIDKNIIGIPVQIIEKKNGTVISSNNTKFANNSLFPTSVVTTNPNDGSLKTSIRYDKYDDKGNLLQFTTNIDENTGIGVPTTLIYGYNQTLPIAKIEGATVSDLKFVLIPQGSQGIVTRSNQDVDETSENLLLQELDEYRNNSLLKDFMITTFTYDPLVGVTTVTPPNGVREIYKYDNNGKLKMTVDVNGNIVKEYKHNLKPQL</sequence>
<accession>A0A7Y0A4Z3</accession>
<evidence type="ECO:0000313" key="2">
    <source>
        <dbReference type="Proteomes" id="UP000552615"/>
    </source>
</evidence>
<proteinExistence type="predicted"/>
<protein>
    <recommendedName>
        <fullName evidence="3">Sugar-binding protein</fullName>
    </recommendedName>
</protein>
<gene>
    <name evidence="1" type="ORF">HHL20_05480</name>
</gene>
<dbReference type="Proteomes" id="UP000552615">
    <property type="component" value="Unassembled WGS sequence"/>
</dbReference>
<dbReference type="RefSeq" id="WP_169230162.1">
    <property type="nucleotide sequence ID" value="NZ_JABBGF010000001.1"/>
</dbReference>
<evidence type="ECO:0008006" key="3">
    <source>
        <dbReference type="Google" id="ProtNLM"/>
    </source>
</evidence>
<comment type="caution">
    <text evidence="1">The sequence shown here is derived from an EMBL/GenBank/DDBJ whole genome shotgun (WGS) entry which is preliminary data.</text>
</comment>
<reference evidence="1 2" key="1">
    <citation type="submission" date="2020-04" db="EMBL/GenBank/DDBJ databases">
        <title>Chryseobacterium sp. RJ-7-14 sp. nov., isolated from Jeju soil.</title>
        <authorList>
            <person name="Dahal R.H."/>
            <person name="Chaudhary D.K."/>
        </authorList>
    </citation>
    <scope>NUCLEOTIDE SEQUENCE [LARGE SCALE GENOMIC DNA]</scope>
    <source>
        <strain evidence="1 2">RJ-7-14</strain>
    </source>
</reference>
<organism evidence="1 2">
    <name type="scientific">Chryseobacterium cheonjiense</name>
    <dbReference type="NCBI Taxonomy" id="2728845"/>
    <lineage>
        <taxon>Bacteria</taxon>
        <taxon>Pseudomonadati</taxon>
        <taxon>Bacteroidota</taxon>
        <taxon>Flavobacteriia</taxon>
        <taxon>Flavobacteriales</taxon>
        <taxon>Weeksellaceae</taxon>
        <taxon>Chryseobacterium group</taxon>
        <taxon>Chryseobacterium</taxon>
    </lineage>
</organism>
<dbReference type="EMBL" id="JABBGF010000001">
    <property type="protein sequence ID" value="NML56789.1"/>
    <property type="molecule type" value="Genomic_DNA"/>
</dbReference>
<evidence type="ECO:0000313" key="1">
    <source>
        <dbReference type="EMBL" id="NML56789.1"/>
    </source>
</evidence>
<dbReference type="AlphaFoldDB" id="A0A7Y0A4Z3"/>
<keyword evidence="2" id="KW-1185">Reference proteome</keyword>